<dbReference type="KEGG" id="rarg:115756758"/>
<keyword evidence="2" id="KW-1185">Reference proteome</keyword>
<evidence type="ECO:0000313" key="2">
    <source>
        <dbReference type="Proteomes" id="UP000827889"/>
    </source>
</evidence>
<organism evidence="2 3">
    <name type="scientific">Rhodamnia argentea</name>
    <dbReference type="NCBI Taxonomy" id="178133"/>
    <lineage>
        <taxon>Eukaryota</taxon>
        <taxon>Viridiplantae</taxon>
        <taxon>Streptophyta</taxon>
        <taxon>Embryophyta</taxon>
        <taxon>Tracheophyta</taxon>
        <taxon>Spermatophyta</taxon>
        <taxon>Magnoliopsida</taxon>
        <taxon>eudicotyledons</taxon>
        <taxon>Gunneridae</taxon>
        <taxon>Pentapetalae</taxon>
        <taxon>rosids</taxon>
        <taxon>malvids</taxon>
        <taxon>Myrtales</taxon>
        <taxon>Myrtaceae</taxon>
        <taxon>Myrtoideae</taxon>
        <taxon>Myrteae</taxon>
        <taxon>Australasian group</taxon>
        <taxon>Rhodamnia</taxon>
    </lineage>
</organism>
<feature type="region of interest" description="Disordered" evidence="1">
    <location>
        <begin position="1"/>
        <end position="33"/>
    </location>
</feature>
<accession>A0A8B8R1P7</accession>
<feature type="compositionally biased region" description="Low complexity" evidence="1">
    <location>
        <begin position="160"/>
        <end position="171"/>
    </location>
</feature>
<dbReference type="InterPro" id="IPR039319">
    <property type="entry name" value="ELF3-like"/>
</dbReference>
<feature type="region of interest" description="Disordered" evidence="1">
    <location>
        <begin position="654"/>
        <end position="680"/>
    </location>
</feature>
<evidence type="ECO:0000256" key="1">
    <source>
        <dbReference type="SAM" id="MobiDB-lite"/>
    </source>
</evidence>
<gene>
    <name evidence="3" type="primary">LOC115756758</name>
</gene>
<dbReference type="Proteomes" id="UP000827889">
    <property type="component" value="Chromosome 4"/>
</dbReference>
<dbReference type="GeneID" id="115756758"/>
<feature type="compositionally biased region" description="Low complexity" evidence="1">
    <location>
        <begin position="54"/>
        <end position="71"/>
    </location>
</feature>
<feature type="compositionally biased region" description="Basic and acidic residues" evidence="1">
    <location>
        <begin position="197"/>
        <end position="207"/>
    </location>
</feature>
<dbReference type="GO" id="GO:2000028">
    <property type="term" value="P:regulation of photoperiodism, flowering"/>
    <property type="evidence" value="ECO:0007669"/>
    <property type="project" value="InterPro"/>
</dbReference>
<feature type="region of interest" description="Disordered" evidence="1">
    <location>
        <begin position="591"/>
        <end position="631"/>
    </location>
</feature>
<name>A0A8B8R1P7_9MYRT</name>
<reference evidence="3" key="1">
    <citation type="submission" date="2025-08" db="UniProtKB">
        <authorList>
            <consortium name="RefSeq"/>
        </authorList>
    </citation>
    <scope>IDENTIFICATION</scope>
    <source>
        <tissue evidence="3">Leaf</tissue>
    </source>
</reference>
<feature type="region of interest" description="Disordered" evidence="1">
    <location>
        <begin position="45"/>
        <end position="284"/>
    </location>
</feature>
<feature type="compositionally biased region" description="Polar residues" evidence="1">
    <location>
        <begin position="423"/>
        <end position="437"/>
    </location>
</feature>
<feature type="compositionally biased region" description="Polar residues" evidence="1">
    <location>
        <begin position="134"/>
        <end position="147"/>
    </location>
</feature>
<proteinExistence type="predicted"/>
<dbReference type="PANTHER" id="PTHR34281:SF2">
    <property type="entry name" value="PROTEIN EARLY FLOWERING 3"/>
    <property type="match status" value="1"/>
</dbReference>
<dbReference type="RefSeq" id="XP_030552517.1">
    <property type="nucleotide sequence ID" value="XM_030696657.2"/>
</dbReference>
<evidence type="ECO:0000313" key="3">
    <source>
        <dbReference type="RefSeq" id="XP_030552517.1"/>
    </source>
</evidence>
<dbReference type="AlphaFoldDB" id="A0A8B8R1P7"/>
<feature type="region of interest" description="Disordered" evidence="1">
    <location>
        <begin position="422"/>
        <end position="441"/>
    </location>
</feature>
<feature type="compositionally biased region" description="Polar residues" evidence="1">
    <location>
        <begin position="615"/>
        <end position="624"/>
    </location>
</feature>
<dbReference type="OrthoDB" id="1939092at2759"/>
<sequence length="700" mass="75418">MKRGKDDEKIMGPMFPRLHVNDTEKGGPRAPPRNKMALYEQLSIPSQRFGPGMSPLNPNNSSNLVSPASSNQGIGSGRNMFFPLHLPPSTPTHLSERLNAGKSGGASPANSLARVEQRKNAGDGDDFMVPVYVQSGTGQGKNKNSKAGDNAPDYIAKMHSSCSDDPNRSSSVGLTSRQELNLDGSIRSNTNAATAENGRRSLKEADATRIPILASFSTSRGPDAQLRQGNGDGPQSKEHAQDFEGEETSRNIQKGISSWPSHEPRLGETQRCPPELNSFGKENSNVTCGALPMVDTGRNDDASEVSIADSVSGLDISPDDVVGIIGQKHFWKARRAIVNQQRVFAVQVFELHRLIKVQKLIAGSPHLLIEDASGLGKTSLVNSLGKKFCDDHNGRYLSQTTKHKEESEKPVHQMECSAENAVGKTSISSVRSGNQLSDYGPGMRYPPLAPVVPDMKMGPWGYSQSSGHQWLIPVMSPSEGLVYKPYPVPGYTGTACGGCGPYNSSPLMANIPNPAYGVPLHHHHQHQGFGFPSGVPPPGHSYFPTYGMPVMSFNASGSSIEQTNRFSGPVQYSQTDQLSGGEADNLRHQISSNIPKQRKGSIAPIKSQANKESELQVSTASSPSEKPPKGLVNVQSLEGKEVLPLFPGAPVVSEGGSQLREADQPTRVIRSVPHNARSATESVARIFRSIQEERKQFDSM</sequence>
<protein>
    <submittedName>
        <fullName evidence="3">Protein EARLY FLOWERING 3</fullName>
    </submittedName>
</protein>
<feature type="compositionally biased region" description="Polar residues" evidence="1">
    <location>
        <begin position="250"/>
        <end position="260"/>
    </location>
</feature>
<dbReference type="PANTHER" id="PTHR34281">
    <property type="entry name" value="PROTEIN EARLY FLOWERING 3"/>
    <property type="match status" value="1"/>
</dbReference>
<feature type="compositionally biased region" description="Basic and acidic residues" evidence="1">
    <location>
        <begin position="1"/>
        <end position="10"/>
    </location>
</feature>